<evidence type="ECO:0000313" key="11">
    <source>
        <dbReference type="Proteomes" id="UP001648503"/>
    </source>
</evidence>
<organism evidence="10 11">
    <name type="scientific">Batrachochytrium salamandrivorans</name>
    <dbReference type="NCBI Taxonomy" id="1357716"/>
    <lineage>
        <taxon>Eukaryota</taxon>
        <taxon>Fungi</taxon>
        <taxon>Fungi incertae sedis</taxon>
        <taxon>Chytridiomycota</taxon>
        <taxon>Chytridiomycota incertae sedis</taxon>
        <taxon>Chytridiomycetes</taxon>
        <taxon>Rhizophydiales</taxon>
        <taxon>Rhizophydiales incertae sedis</taxon>
        <taxon>Batrachochytrium</taxon>
    </lineage>
</organism>
<name>A0ABQ8FEJ0_9FUNG</name>
<feature type="compositionally biased region" description="Basic and acidic residues" evidence="6">
    <location>
        <begin position="510"/>
        <end position="529"/>
    </location>
</feature>
<evidence type="ECO:0000256" key="6">
    <source>
        <dbReference type="SAM" id="MobiDB-lite"/>
    </source>
</evidence>
<dbReference type="InterPro" id="IPR004918">
    <property type="entry name" value="Cdc37"/>
</dbReference>
<evidence type="ECO:0000256" key="4">
    <source>
        <dbReference type="ARBA" id="ARBA00023186"/>
    </source>
</evidence>
<reference evidence="10 11" key="1">
    <citation type="submission" date="2021-02" db="EMBL/GenBank/DDBJ databases">
        <title>Variation within the Batrachochytrium salamandrivorans European outbreak.</title>
        <authorList>
            <person name="Kelly M."/>
            <person name="Pasmans F."/>
            <person name="Shea T.P."/>
            <person name="Munoz J.F."/>
            <person name="Carranza S."/>
            <person name="Cuomo C.A."/>
            <person name="Martel A."/>
        </authorList>
    </citation>
    <scope>NUCLEOTIDE SEQUENCE [LARGE SCALE GENOMIC DNA]</scope>
    <source>
        <strain evidence="10 11">AMFP18/2</strain>
    </source>
</reference>
<comment type="similarity">
    <text evidence="2">Belongs to the CDC37 family.</text>
</comment>
<evidence type="ECO:0000256" key="1">
    <source>
        <dbReference type="ARBA" id="ARBA00004496"/>
    </source>
</evidence>
<evidence type="ECO:0000256" key="2">
    <source>
        <dbReference type="ARBA" id="ARBA00006222"/>
    </source>
</evidence>
<feature type="region of interest" description="Disordered" evidence="6">
    <location>
        <begin position="211"/>
        <end position="242"/>
    </location>
</feature>
<keyword evidence="11" id="KW-1185">Reference proteome</keyword>
<evidence type="ECO:0000259" key="9">
    <source>
        <dbReference type="SMART" id="SM01071"/>
    </source>
</evidence>
<comment type="caution">
    <text evidence="10">The sequence shown here is derived from an EMBL/GenBank/DDBJ whole genome shotgun (WGS) entry which is preliminary data.</text>
</comment>
<evidence type="ECO:0000259" key="7">
    <source>
        <dbReference type="SMART" id="SM01069"/>
    </source>
</evidence>
<keyword evidence="3" id="KW-0963">Cytoplasm</keyword>
<evidence type="ECO:0000256" key="5">
    <source>
        <dbReference type="ARBA" id="ARBA00031396"/>
    </source>
</evidence>
<dbReference type="InterPro" id="IPR013874">
    <property type="entry name" value="Cdc37_Hsp90-bd"/>
</dbReference>
<dbReference type="Pfam" id="PF08565">
    <property type="entry name" value="CDC37_M"/>
    <property type="match status" value="1"/>
</dbReference>
<dbReference type="PANTHER" id="PTHR12800">
    <property type="entry name" value="CDC37-RELATED"/>
    <property type="match status" value="1"/>
</dbReference>
<evidence type="ECO:0000259" key="8">
    <source>
        <dbReference type="SMART" id="SM01070"/>
    </source>
</evidence>
<dbReference type="SMART" id="SM01071">
    <property type="entry name" value="CDC37_N"/>
    <property type="match status" value="1"/>
</dbReference>
<dbReference type="SMART" id="SM01070">
    <property type="entry name" value="CDC37_M"/>
    <property type="match status" value="1"/>
</dbReference>
<proteinExistence type="inferred from homology"/>
<gene>
    <name evidence="10" type="ORF">BASA50_005293</name>
</gene>
<comment type="subcellular location">
    <subcellularLocation>
        <location evidence="1">Cytoplasm</location>
    </subcellularLocation>
</comment>
<dbReference type="Pfam" id="PF08564">
    <property type="entry name" value="CDC37_C"/>
    <property type="match status" value="1"/>
</dbReference>
<evidence type="ECO:0000256" key="3">
    <source>
        <dbReference type="ARBA" id="ARBA00022490"/>
    </source>
</evidence>
<protein>
    <recommendedName>
        <fullName evidence="5">Hsp90 chaperone protein kinase-targeting subunit</fullName>
    </recommendedName>
</protein>
<dbReference type="InterPro" id="IPR013873">
    <property type="entry name" value="Cdc37_C"/>
</dbReference>
<feature type="domain" description="Cdc37 N-terminal" evidence="9">
    <location>
        <begin position="2"/>
        <end position="210"/>
    </location>
</feature>
<dbReference type="InterPro" id="IPR013855">
    <property type="entry name" value="Cdc37_N_dom"/>
</dbReference>
<keyword evidence="4" id="KW-0143">Chaperone</keyword>
<feature type="region of interest" description="Disordered" evidence="6">
    <location>
        <begin position="496"/>
        <end position="529"/>
    </location>
</feature>
<feature type="domain" description="Cdc37 C-terminal" evidence="7">
    <location>
        <begin position="435"/>
        <end position="527"/>
    </location>
</feature>
<feature type="domain" description="Cdc37 Hsp90 binding" evidence="8">
    <location>
        <begin position="213"/>
        <end position="406"/>
    </location>
</feature>
<dbReference type="SMART" id="SM01069">
    <property type="entry name" value="CDC37_C"/>
    <property type="match status" value="1"/>
</dbReference>
<dbReference type="InterPro" id="IPR038189">
    <property type="entry name" value="Cdc37_Hsp90-bd_sf"/>
</dbReference>
<evidence type="ECO:0000313" key="10">
    <source>
        <dbReference type="EMBL" id="KAH6596250.1"/>
    </source>
</evidence>
<feature type="compositionally biased region" description="Low complexity" evidence="6">
    <location>
        <begin position="221"/>
        <end position="241"/>
    </location>
</feature>
<dbReference type="EMBL" id="JAFCIX010000242">
    <property type="protein sequence ID" value="KAH6596250.1"/>
    <property type="molecule type" value="Genomic_DNA"/>
</dbReference>
<dbReference type="Pfam" id="PF03234">
    <property type="entry name" value="CDC37_N"/>
    <property type="match status" value="1"/>
</dbReference>
<dbReference type="PANTHER" id="PTHR12800:SF4">
    <property type="entry name" value="HSP90 CO-CHAPERONE CDC37"/>
    <property type="match status" value="1"/>
</dbReference>
<feature type="compositionally biased region" description="Acidic residues" evidence="6">
    <location>
        <begin position="499"/>
        <end position="509"/>
    </location>
</feature>
<dbReference type="Gene3D" id="1.20.58.610">
    <property type="entry name" value="Cdc37, Hsp90 binding domain"/>
    <property type="match status" value="1"/>
</dbReference>
<accession>A0ABQ8FEJ0</accession>
<sequence>MPIDYSKWDAIELSDDEDFDCHPNVDKKSMIRWKQAQVHKERRERQDQLDLLTLEHQTSARFIANFMDHVKSVFEGMSRPVTVAAISETLKTIQAETETTYTDPLRTKSMNCMNSWPREWEAPSWGTVLREHVPWHETVAKIEEAVAKIAVDRGTDNPESFIDLAMLMFAEAQSRLVQRQDVIAAQIKALRIEMNKKLTADHLKTGFDKTVVSKKQTEDPTTSVGSTSSSQSKAGSSLSTTTIETIHSPKSKAGMSSESAALAEVAACPGLAEQVMSEYNATDEDLAELHPELPAFTGYGDFGDVVRALKKHPKLQEEASEEAILMRALVLEIVGRAKEAKTCVVNSLILKYTRSLGTSGIDVFFDKLESGKSSAHALFFSDVTKTYEHIQRRGKILRMERIEAHKRASVGKAEHDAKIKDVYQTFLQPDGSLIFPLPDSPSERVLQISDWFNALPVYAKEGLLLEDVDKINDYLKTLDPKNAELSAQLAIEAGFIHVEDEEDEEDEKDEKDAKNKKEEKDEKDKKDKK</sequence>
<dbReference type="SUPFAM" id="SSF101391">
    <property type="entry name" value="Hsp90 co-chaperone CDC37"/>
    <property type="match status" value="1"/>
</dbReference>
<dbReference type="Proteomes" id="UP001648503">
    <property type="component" value="Unassembled WGS sequence"/>
</dbReference>